<organism evidence="1 2">
    <name type="scientific">Stieleria varia</name>
    <dbReference type="NCBI Taxonomy" id="2528005"/>
    <lineage>
        <taxon>Bacteria</taxon>
        <taxon>Pseudomonadati</taxon>
        <taxon>Planctomycetota</taxon>
        <taxon>Planctomycetia</taxon>
        <taxon>Pirellulales</taxon>
        <taxon>Pirellulaceae</taxon>
        <taxon>Stieleria</taxon>
    </lineage>
</organism>
<reference evidence="1 2" key="1">
    <citation type="submission" date="2019-02" db="EMBL/GenBank/DDBJ databases">
        <title>Deep-cultivation of Planctomycetes and their phenomic and genomic characterization uncovers novel biology.</title>
        <authorList>
            <person name="Wiegand S."/>
            <person name="Jogler M."/>
            <person name="Boedeker C."/>
            <person name="Pinto D."/>
            <person name="Vollmers J."/>
            <person name="Rivas-Marin E."/>
            <person name="Kohn T."/>
            <person name="Peeters S.H."/>
            <person name="Heuer A."/>
            <person name="Rast P."/>
            <person name="Oberbeckmann S."/>
            <person name="Bunk B."/>
            <person name="Jeske O."/>
            <person name="Meyerdierks A."/>
            <person name="Storesund J.E."/>
            <person name="Kallscheuer N."/>
            <person name="Luecker S."/>
            <person name="Lage O.M."/>
            <person name="Pohl T."/>
            <person name="Merkel B.J."/>
            <person name="Hornburger P."/>
            <person name="Mueller R.-W."/>
            <person name="Bruemmer F."/>
            <person name="Labrenz M."/>
            <person name="Spormann A.M."/>
            <person name="Op Den Camp H."/>
            <person name="Overmann J."/>
            <person name="Amann R."/>
            <person name="Jetten M.S.M."/>
            <person name="Mascher T."/>
            <person name="Medema M.H."/>
            <person name="Devos D.P."/>
            <person name="Kaster A.-K."/>
            <person name="Ovreas L."/>
            <person name="Rohde M."/>
            <person name="Galperin M.Y."/>
            <person name="Jogler C."/>
        </authorList>
    </citation>
    <scope>NUCLEOTIDE SEQUENCE [LARGE SCALE GENOMIC DNA]</scope>
    <source>
        <strain evidence="1 2">Pla52n</strain>
    </source>
</reference>
<accession>A0A5C6AGH7</accession>
<comment type="caution">
    <text evidence="1">The sequence shown here is derived from an EMBL/GenBank/DDBJ whole genome shotgun (WGS) entry which is preliminary data.</text>
</comment>
<dbReference type="Proteomes" id="UP000320176">
    <property type="component" value="Unassembled WGS sequence"/>
</dbReference>
<sequence length="175" mass="19038">MLEELIEFEFFDQLDCQPGGAKLLAVFDANVCSIDGDPLWFWGVEELELHLAFVVLLLILTFRKTVDVNTSLLVELAKPGDNSLPWSSLGAIGLGERPLGVSLAVLVSKLLPNEHARMLGIAAGYASSKVVTTTQVGTEHENLGKLKNSGNQIWPRTPRKLSKKNLSTKTLGKLG</sequence>
<keyword evidence="2" id="KW-1185">Reference proteome</keyword>
<evidence type="ECO:0000313" key="1">
    <source>
        <dbReference type="EMBL" id="TWT98560.1"/>
    </source>
</evidence>
<gene>
    <name evidence="1" type="ORF">Pla52n_50760</name>
</gene>
<name>A0A5C6AGH7_9BACT</name>
<proteinExistence type="predicted"/>
<dbReference type="AlphaFoldDB" id="A0A5C6AGH7"/>
<dbReference type="EMBL" id="SJPN01000006">
    <property type="protein sequence ID" value="TWT98560.1"/>
    <property type="molecule type" value="Genomic_DNA"/>
</dbReference>
<protein>
    <submittedName>
        <fullName evidence="1">Uncharacterized protein</fullName>
    </submittedName>
</protein>
<evidence type="ECO:0000313" key="2">
    <source>
        <dbReference type="Proteomes" id="UP000320176"/>
    </source>
</evidence>